<dbReference type="SUPFAM" id="SSF47384">
    <property type="entry name" value="Homodimeric domain of signal transducing histidine kinase"/>
    <property type="match status" value="1"/>
</dbReference>
<dbReference type="PANTHER" id="PTHR43547:SF2">
    <property type="entry name" value="HYBRID SIGNAL TRANSDUCTION HISTIDINE KINASE C"/>
    <property type="match status" value="1"/>
</dbReference>
<comment type="catalytic activity">
    <reaction evidence="1">
        <text>ATP + protein L-histidine = ADP + protein N-phospho-L-histidine.</text>
        <dbReference type="EC" id="2.7.13.3"/>
    </reaction>
</comment>
<sequence>MNPTSEVNVLVVDDVAQNLLALEALLARPGIRVLKAGSGDEALELLLNHDVAVALLDVQMPEIDGFALAELMRGAERTRHIPIIFLTAASQDQQRTFRGYEAGAVDFLYKPLEPHVLASKVAVFVDLYVQRQRLQHQIVEVQRLRKLNEMMTAVLTHDLRTPLMAIALSAEIVHRRGHDEPIQKAGLRIKSSSSRMARTIDHLLNFSRIRPGIASISPKMADLGSLCASVVAEIVEVRPSVKVDVQCEGDLTGTFDTDRLSQVFTNLVGTALEHAGEGVVVKVLLDGSHKDRLNATVSFPTVLSDDVQADLFEPILPSAGKEPARGTLGAGLAIVDQGISAHGGSVVARSNAGEGTVFEFLIPRSERSTR</sequence>
<dbReference type="SMART" id="SM00388">
    <property type="entry name" value="HisKA"/>
    <property type="match status" value="1"/>
</dbReference>
<dbReference type="Pfam" id="PF00072">
    <property type="entry name" value="Response_reg"/>
    <property type="match status" value="1"/>
</dbReference>
<dbReference type="InterPro" id="IPR005467">
    <property type="entry name" value="His_kinase_dom"/>
</dbReference>
<dbReference type="EC" id="2.7.13.3" evidence="2"/>
<dbReference type="InterPro" id="IPR001789">
    <property type="entry name" value="Sig_transdc_resp-reg_receiver"/>
</dbReference>
<dbReference type="RefSeq" id="WP_085751292.1">
    <property type="nucleotide sequence ID" value="NZ_BSPR01000004.1"/>
</dbReference>
<dbReference type="CDD" id="cd00082">
    <property type="entry name" value="HisKA"/>
    <property type="match status" value="1"/>
</dbReference>
<dbReference type="InterPro" id="IPR003594">
    <property type="entry name" value="HATPase_dom"/>
</dbReference>
<dbReference type="Pfam" id="PF02518">
    <property type="entry name" value="HATPase_c"/>
    <property type="match status" value="1"/>
</dbReference>
<evidence type="ECO:0000313" key="4">
    <source>
        <dbReference type="EMBL" id="ARN21011.1"/>
    </source>
</evidence>
<name>A0A1W6L9N4_9BURK</name>
<dbReference type="Pfam" id="PF00512">
    <property type="entry name" value="HisKA"/>
    <property type="match status" value="1"/>
</dbReference>
<dbReference type="GO" id="GO:0000155">
    <property type="term" value="F:phosphorelay sensor kinase activity"/>
    <property type="evidence" value="ECO:0007669"/>
    <property type="project" value="InterPro"/>
</dbReference>
<accession>A0A1W6L9N4</accession>
<gene>
    <name evidence="4" type="ORF">A4W93_14530</name>
</gene>
<dbReference type="OrthoDB" id="9812260at2"/>
<dbReference type="InterPro" id="IPR036890">
    <property type="entry name" value="HATPase_C_sf"/>
</dbReference>
<dbReference type="PROSITE" id="PS50109">
    <property type="entry name" value="HIS_KIN"/>
    <property type="match status" value="1"/>
</dbReference>
<dbReference type="InterPro" id="IPR036097">
    <property type="entry name" value="HisK_dim/P_sf"/>
</dbReference>
<evidence type="ECO:0000313" key="5">
    <source>
        <dbReference type="Proteomes" id="UP000193427"/>
    </source>
</evidence>
<dbReference type="InterPro" id="IPR011006">
    <property type="entry name" value="CheY-like_superfamily"/>
</dbReference>
<evidence type="ECO:0000256" key="3">
    <source>
        <dbReference type="ARBA" id="ARBA00022553"/>
    </source>
</evidence>
<dbReference type="PROSITE" id="PS50110">
    <property type="entry name" value="RESPONSE_REGULATORY"/>
    <property type="match status" value="1"/>
</dbReference>
<protein>
    <recommendedName>
        <fullName evidence="2">histidine kinase</fullName>
        <ecNumber evidence="2">2.7.13.3</ecNumber>
    </recommendedName>
</protein>
<evidence type="ECO:0000256" key="2">
    <source>
        <dbReference type="ARBA" id="ARBA00012438"/>
    </source>
</evidence>
<dbReference type="EMBL" id="CP015118">
    <property type="protein sequence ID" value="ARN21011.1"/>
    <property type="molecule type" value="Genomic_DNA"/>
</dbReference>
<dbReference type="Gene3D" id="1.10.287.130">
    <property type="match status" value="1"/>
</dbReference>
<keyword evidence="5" id="KW-1185">Reference proteome</keyword>
<dbReference type="InterPro" id="IPR003661">
    <property type="entry name" value="HisK_dim/P_dom"/>
</dbReference>
<evidence type="ECO:0000256" key="1">
    <source>
        <dbReference type="ARBA" id="ARBA00000085"/>
    </source>
</evidence>
<dbReference type="InterPro" id="IPR004358">
    <property type="entry name" value="Sig_transdc_His_kin-like_C"/>
</dbReference>
<dbReference type="SUPFAM" id="SSF55874">
    <property type="entry name" value="ATPase domain of HSP90 chaperone/DNA topoisomerase II/histidine kinase"/>
    <property type="match status" value="1"/>
</dbReference>
<dbReference type="SUPFAM" id="SSF52172">
    <property type="entry name" value="CheY-like"/>
    <property type="match status" value="1"/>
</dbReference>
<dbReference type="PRINTS" id="PR00344">
    <property type="entry name" value="BCTRLSENSOR"/>
</dbReference>
<dbReference type="Proteomes" id="UP000193427">
    <property type="component" value="Chromosome"/>
</dbReference>
<proteinExistence type="predicted"/>
<dbReference type="SMART" id="SM00448">
    <property type="entry name" value="REC"/>
    <property type="match status" value="1"/>
</dbReference>
<dbReference type="STRING" id="946333.A4W93_14530"/>
<dbReference type="Gene3D" id="3.40.50.2300">
    <property type="match status" value="1"/>
</dbReference>
<organism evidence="4 5">
    <name type="scientific">Piscinibacter gummiphilus</name>
    <dbReference type="NCBI Taxonomy" id="946333"/>
    <lineage>
        <taxon>Bacteria</taxon>
        <taxon>Pseudomonadati</taxon>
        <taxon>Pseudomonadota</taxon>
        <taxon>Betaproteobacteria</taxon>
        <taxon>Burkholderiales</taxon>
        <taxon>Sphaerotilaceae</taxon>
        <taxon>Piscinibacter</taxon>
    </lineage>
</organism>
<dbReference type="SMART" id="SM00387">
    <property type="entry name" value="HATPase_c"/>
    <property type="match status" value="1"/>
</dbReference>
<dbReference type="AlphaFoldDB" id="A0A1W6L9N4"/>
<keyword evidence="3" id="KW-0597">Phosphoprotein</keyword>
<dbReference type="KEGG" id="rgu:A4W93_14530"/>
<dbReference type="Gene3D" id="3.30.565.10">
    <property type="entry name" value="Histidine kinase-like ATPase, C-terminal domain"/>
    <property type="match status" value="1"/>
</dbReference>
<reference evidence="4 5" key="1">
    <citation type="submission" date="2016-04" db="EMBL/GenBank/DDBJ databases">
        <title>Complete genome sequence of natural rubber-degrading, novel Gram-negative bacterium, Rhizobacter gummiphilus strain NS21.</title>
        <authorList>
            <person name="Tabata M."/>
            <person name="Kasai D."/>
            <person name="Fukuda M."/>
        </authorList>
    </citation>
    <scope>NUCLEOTIDE SEQUENCE [LARGE SCALE GENOMIC DNA]</scope>
    <source>
        <strain evidence="4 5">NS21</strain>
    </source>
</reference>
<dbReference type="PANTHER" id="PTHR43547">
    <property type="entry name" value="TWO-COMPONENT HISTIDINE KINASE"/>
    <property type="match status" value="1"/>
</dbReference>